<evidence type="ECO:0000256" key="4">
    <source>
        <dbReference type="ARBA" id="ARBA00022833"/>
    </source>
</evidence>
<keyword evidence="3" id="KW-0863">Zinc-finger</keyword>
<feature type="domain" description="Zinc finger PHD-type" evidence="6">
    <location>
        <begin position="94"/>
        <end position="152"/>
    </location>
</feature>
<dbReference type="InterPro" id="IPR001965">
    <property type="entry name" value="Znf_PHD"/>
</dbReference>
<feature type="region of interest" description="Disordered" evidence="5">
    <location>
        <begin position="222"/>
        <end position="254"/>
    </location>
</feature>
<name>A0AAD7Q6X3_QUISA</name>
<dbReference type="InterPro" id="IPR004146">
    <property type="entry name" value="DC1"/>
</dbReference>
<dbReference type="SUPFAM" id="SSF57889">
    <property type="entry name" value="Cysteine-rich domain"/>
    <property type="match status" value="2"/>
</dbReference>
<protein>
    <submittedName>
        <fullName evidence="7">Cysteine/Histidine-rich C1 domain family protein</fullName>
    </submittedName>
</protein>
<feature type="compositionally biased region" description="Polar residues" evidence="5">
    <location>
        <begin position="223"/>
        <end position="245"/>
    </location>
</feature>
<comment type="caution">
    <text evidence="7">The sequence shown here is derived from an EMBL/GenBank/DDBJ whole genome shotgun (WGS) entry which is preliminary data.</text>
</comment>
<dbReference type="InterPro" id="IPR046349">
    <property type="entry name" value="C1-like_sf"/>
</dbReference>
<dbReference type="GO" id="GO:0008270">
    <property type="term" value="F:zinc ion binding"/>
    <property type="evidence" value="ECO:0007669"/>
    <property type="project" value="UniProtKB-KW"/>
</dbReference>
<dbReference type="PANTHER" id="PTHR46288">
    <property type="entry name" value="PHORBOL-ESTER/DAG-TYPE DOMAIN-CONTAINING PROTEIN"/>
    <property type="match status" value="1"/>
</dbReference>
<evidence type="ECO:0000256" key="1">
    <source>
        <dbReference type="ARBA" id="ARBA00022723"/>
    </source>
</evidence>
<dbReference type="Pfam" id="PF03107">
    <property type="entry name" value="C1_2"/>
    <property type="match status" value="3"/>
</dbReference>
<keyword evidence="2" id="KW-0677">Repeat</keyword>
<sequence length="416" mass="46658">MGSPKEKIKIKVQHLSHSHPLELTNYSPYAGNLSCFGCKLKIVPGKDYYQCKICSFSLHNVCHNMPKITHHPSHSIHGLDLLFVPSFATQGTLKCLACGQLITGFYYHCAECGIYYHTLCLAFPFSLAIRSHPHKIKLEFSPPYDFYCNLCDKSSYKNDWLYRCNMCEFDTHIACAITNSVPDRQIENSHHELTHLLTQGMVGGKQNFHGAITGWDKRLYSPKENNNIRRGQNKSDGSQSQQTELDSCAPGSGDVSTTPSCQFSDAYFSIDLAKSYSSYTHTSQAAGKELVVIGNYQDRKGAAEDQGAIGNGGTLMPNRNFINTKQAKREYKLADLPSFDSFNVAQENRMKQAFLHGGRTRILGELSQNDRRITANASLVKSYMKDQITKSDTVSSNMGLGRTTLLSFLQFFFFPR</sequence>
<organism evidence="7 8">
    <name type="scientific">Quillaja saponaria</name>
    <name type="common">Soap bark tree</name>
    <dbReference type="NCBI Taxonomy" id="32244"/>
    <lineage>
        <taxon>Eukaryota</taxon>
        <taxon>Viridiplantae</taxon>
        <taxon>Streptophyta</taxon>
        <taxon>Embryophyta</taxon>
        <taxon>Tracheophyta</taxon>
        <taxon>Spermatophyta</taxon>
        <taxon>Magnoliopsida</taxon>
        <taxon>eudicotyledons</taxon>
        <taxon>Gunneridae</taxon>
        <taxon>Pentapetalae</taxon>
        <taxon>rosids</taxon>
        <taxon>fabids</taxon>
        <taxon>Fabales</taxon>
        <taxon>Quillajaceae</taxon>
        <taxon>Quillaja</taxon>
    </lineage>
</organism>
<evidence type="ECO:0000313" key="7">
    <source>
        <dbReference type="EMBL" id="KAJ7975995.1"/>
    </source>
</evidence>
<keyword evidence="4" id="KW-0862">Zinc</keyword>
<evidence type="ECO:0000259" key="6">
    <source>
        <dbReference type="SMART" id="SM00249"/>
    </source>
</evidence>
<dbReference type="EMBL" id="JARAOO010000003">
    <property type="protein sequence ID" value="KAJ7975995.1"/>
    <property type="molecule type" value="Genomic_DNA"/>
</dbReference>
<keyword evidence="1" id="KW-0479">Metal-binding</keyword>
<proteinExistence type="predicted"/>
<evidence type="ECO:0000256" key="2">
    <source>
        <dbReference type="ARBA" id="ARBA00022737"/>
    </source>
</evidence>
<dbReference type="Proteomes" id="UP001163823">
    <property type="component" value="Chromosome 3"/>
</dbReference>
<evidence type="ECO:0000313" key="8">
    <source>
        <dbReference type="Proteomes" id="UP001163823"/>
    </source>
</evidence>
<evidence type="ECO:0000256" key="3">
    <source>
        <dbReference type="ARBA" id="ARBA00022771"/>
    </source>
</evidence>
<dbReference type="AlphaFoldDB" id="A0AAD7Q6X3"/>
<accession>A0AAD7Q6X3</accession>
<reference evidence="7" key="1">
    <citation type="journal article" date="2023" name="Science">
        <title>Elucidation of the pathway for biosynthesis of saponin adjuvants from the soapbark tree.</title>
        <authorList>
            <person name="Reed J."/>
            <person name="Orme A."/>
            <person name="El-Demerdash A."/>
            <person name="Owen C."/>
            <person name="Martin L.B.B."/>
            <person name="Misra R.C."/>
            <person name="Kikuchi S."/>
            <person name="Rejzek M."/>
            <person name="Martin A.C."/>
            <person name="Harkess A."/>
            <person name="Leebens-Mack J."/>
            <person name="Louveau T."/>
            <person name="Stephenson M.J."/>
            <person name="Osbourn A."/>
        </authorList>
    </citation>
    <scope>NUCLEOTIDE SEQUENCE</scope>
    <source>
        <strain evidence="7">S10</strain>
    </source>
</reference>
<evidence type="ECO:0000256" key="5">
    <source>
        <dbReference type="SAM" id="MobiDB-lite"/>
    </source>
</evidence>
<dbReference type="KEGG" id="qsa:O6P43_005829"/>
<gene>
    <name evidence="7" type="ORF">O6P43_005829</name>
</gene>
<dbReference type="SMART" id="SM00249">
    <property type="entry name" value="PHD"/>
    <property type="match status" value="1"/>
</dbReference>
<dbReference type="PANTHER" id="PTHR46288:SF17">
    <property type="entry name" value="CYSTEINE_HISTIDINE-RICH C1 DOMAIN PROTEIN"/>
    <property type="match status" value="1"/>
</dbReference>
<keyword evidence="8" id="KW-1185">Reference proteome</keyword>